<organism evidence="1 2">
    <name type="scientific">Boeremia exigua</name>
    <dbReference type="NCBI Taxonomy" id="749465"/>
    <lineage>
        <taxon>Eukaryota</taxon>
        <taxon>Fungi</taxon>
        <taxon>Dikarya</taxon>
        <taxon>Ascomycota</taxon>
        <taxon>Pezizomycotina</taxon>
        <taxon>Dothideomycetes</taxon>
        <taxon>Pleosporomycetidae</taxon>
        <taxon>Pleosporales</taxon>
        <taxon>Pleosporineae</taxon>
        <taxon>Didymellaceae</taxon>
        <taxon>Boeremia</taxon>
    </lineage>
</organism>
<keyword evidence="2" id="KW-1185">Reference proteome</keyword>
<gene>
    <name evidence="1" type="ORF">OPT61_g4757</name>
</gene>
<dbReference type="EMBL" id="JAPHNI010000281">
    <property type="protein sequence ID" value="KAJ8113009.1"/>
    <property type="molecule type" value="Genomic_DNA"/>
</dbReference>
<reference evidence="1" key="1">
    <citation type="submission" date="2022-11" db="EMBL/GenBank/DDBJ databases">
        <title>Genome Sequence of Boeremia exigua.</title>
        <authorList>
            <person name="Buettner E."/>
        </authorList>
    </citation>
    <scope>NUCLEOTIDE SEQUENCE</scope>
    <source>
        <strain evidence="1">CU02</strain>
    </source>
</reference>
<protein>
    <submittedName>
        <fullName evidence="1">Uncharacterized protein</fullName>
    </submittedName>
</protein>
<accession>A0ACC2ICY0</accession>
<evidence type="ECO:0000313" key="1">
    <source>
        <dbReference type="EMBL" id="KAJ8113009.1"/>
    </source>
</evidence>
<dbReference type="Proteomes" id="UP001153331">
    <property type="component" value="Unassembled WGS sequence"/>
</dbReference>
<comment type="caution">
    <text evidence="1">The sequence shown here is derived from an EMBL/GenBank/DDBJ whole genome shotgun (WGS) entry which is preliminary data.</text>
</comment>
<sequence length="244" mass="26163">MHFTQVLALASTAALVAAAPAPIAVGVDDVILYGKDGQYTVMKRDDLEEIKKLRESGIAPPKPGYLDDTLVTLSPNDTEKPEGTLNKRATSIIIPNPHSRFLGWDVLTSQVVKGAPTTISISTGYSITNSISVSQGAQFTLIEDFLTASVSIDYSTSWQTSQTQSFSAAVPEGKYGAFVTNAWTNRESGNVWEGTIGGEGSLSYYQADSFESRTYGDLSWVDGVISLCTGDEFPLKRCVGEGTL</sequence>
<name>A0ACC2ICY0_9PLEO</name>
<proteinExistence type="predicted"/>
<evidence type="ECO:0000313" key="2">
    <source>
        <dbReference type="Proteomes" id="UP001153331"/>
    </source>
</evidence>